<gene>
    <name evidence="1" type="ordered locus">Dgeo_2005</name>
</gene>
<proteinExistence type="predicted"/>
<evidence type="ECO:0000313" key="1">
    <source>
        <dbReference type="EMBL" id="ABF46299.1"/>
    </source>
</evidence>
<dbReference type="STRING" id="319795.Dgeo_2005"/>
<name>Q1IWT5_DEIGD</name>
<protein>
    <submittedName>
        <fullName evidence="1">Uncharacterized protein</fullName>
    </submittedName>
</protein>
<reference evidence="1" key="1">
    <citation type="submission" date="2006-04" db="EMBL/GenBank/DDBJ databases">
        <title>Complete sequence of chromosome of Deinococcus geothermalis DSM 11300.</title>
        <authorList>
            <consortium name="US DOE Joint Genome Institute"/>
            <person name="Copeland A."/>
            <person name="Lucas S."/>
            <person name="Lapidus A."/>
            <person name="Barry K."/>
            <person name="Detter J.C."/>
            <person name="Glavina del Rio T."/>
            <person name="Hammon N."/>
            <person name="Israni S."/>
            <person name="Dalin E."/>
            <person name="Tice H."/>
            <person name="Pitluck S."/>
            <person name="Brettin T."/>
            <person name="Bruce D."/>
            <person name="Han C."/>
            <person name="Tapia R."/>
            <person name="Saunders E."/>
            <person name="Gilna P."/>
            <person name="Schmutz J."/>
            <person name="Larimer F."/>
            <person name="Land M."/>
            <person name="Hauser L."/>
            <person name="Kyrpides N."/>
            <person name="Kim E."/>
            <person name="Daly M.J."/>
            <person name="Fredrickson J.K."/>
            <person name="Makarova K.S."/>
            <person name="Gaidamakova E.K."/>
            <person name="Zhai M."/>
            <person name="Richardson P."/>
        </authorList>
    </citation>
    <scope>NUCLEOTIDE SEQUENCE</scope>
    <source>
        <strain evidence="1">DSM 11300</strain>
    </source>
</reference>
<dbReference type="eggNOG" id="COG0515">
    <property type="taxonomic scope" value="Bacteria"/>
</dbReference>
<dbReference type="EMBL" id="CP000359">
    <property type="protein sequence ID" value="ABF46299.1"/>
    <property type="molecule type" value="Genomic_DNA"/>
</dbReference>
<dbReference type="AlphaFoldDB" id="Q1IWT5"/>
<keyword evidence="2" id="KW-1185">Reference proteome</keyword>
<sequence>MSERRAMKRTLTLLACLLGVGTGLAVTRVPGTSTSYSAQRDPITDANTGLISIDEVNDTYGETALTIRCSDRDRPDLWATLISTHDLFSEDQVLFGMKPAITIRWGDDPPVVLRDSDLISVVNSREDLQTRQIGVQGPVVQRIVNGLSAGKRLVARVNRVSGGQALTYTFPGVGFATAWEGVKKGASFGSPSANFTQSPVTAGGATGAPKFTQWYFTTCRDAVSGAARAGLVAGRAHLCDLVVETVPNGTQPVAAEFRYELEYRENGRAGKLTLPGAAQAPAFGRRGTG</sequence>
<organism evidence="1 2">
    <name type="scientific">Deinococcus geothermalis (strain DSM 11300 / CIP 105573 / AG-3a)</name>
    <dbReference type="NCBI Taxonomy" id="319795"/>
    <lineage>
        <taxon>Bacteria</taxon>
        <taxon>Thermotogati</taxon>
        <taxon>Deinococcota</taxon>
        <taxon>Deinococci</taxon>
        <taxon>Deinococcales</taxon>
        <taxon>Deinococcaceae</taxon>
        <taxon>Deinococcus</taxon>
    </lineage>
</organism>
<dbReference type="KEGG" id="dge:Dgeo_2005"/>
<dbReference type="Proteomes" id="UP000002431">
    <property type="component" value="Chromosome"/>
</dbReference>
<evidence type="ECO:0000313" key="2">
    <source>
        <dbReference type="Proteomes" id="UP000002431"/>
    </source>
</evidence>
<accession>Q1IWT5</accession>
<dbReference type="HOGENOM" id="CLU_813101_0_0_0"/>